<feature type="transmembrane region" description="Helical" evidence="1">
    <location>
        <begin position="162"/>
        <end position="182"/>
    </location>
</feature>
<evidence type="ECO:0008006" key="4">
    <source>
        <dbReference type="Google" id="ProtNLM"/>
    </source>
</evidence>
<accession>A0A177Y7B0</accession>
<evidence type="ECO:0000313" key="2">
    <source>
        <dbReference type="EMBL" id="OAK51402.1"/>
    </source>
</evidence>
<evidence type="ECO:0000313" key="3">
    <source>
        <dbReference type="Proteomes" id="UP000077519"/>
    </source>
</evidence>
<feature type="transmembrane region" description="Helical" evidence="1">
    <location>
        <begin position="100"/>
        <end position="120"/>
    </location>
</feature>
<proteinExistence type="predicted"/>
<feature type="transmembrane region" description="Helical" evidence="1">
    <location>
        <begin position="21"/>
        <end position="39"/>
    </location>
</feature>
<reference evidence="2 3" key="1">
    <citation type="submission" date="2016-03" db="EMBL/GenBank/DDBJ databases">
        <title>Genome sequence of Rhodococcus kyotonensis KB10.</title>
        <authorList>
            <person name="Jeong H."/>
            <person name="Hong C.E."/>
            <person name="Jo S.H."/>
            <person name="Park J.M."/>
        </authorList>
    </citation>
    <scope>NUCLEOTIDE SEQUENCE [LARGE SCALE GENOMIC DNA]</scope>
    <source>
        <strain evidence="2 3">KB10</strain>
    </source>
</reference>
<keyword evidence="1" id="KW-1133">Transmembrane helix</keyword>
<comment type="caution">
    <text evidence="2">The sequence shown here is derived from an EMBL/GenBank/DDBJ whole genome shotgun (WGS) entry which is preliminary data.</text>
</comment>
<sequence>MTITTEATSGSTHEVGLRRLYFARFAFAMLWAASLILAGGSSGPALTLLLVVYPLVDAAAVLWQVRNRHNGQGARIAQWINVLVSVVVAVALGWASTVSIATVLVVWGIWAVGSGLPQLVTAVRNRHRGGQVPQMLSGGISIVAGGGFLAQGVRGAAEVGGVAGYAVLGGVFFVVSGVRLSLLQRRSAA</sequence>
<dbReference type="Pfam" id="PF03729">
    <property type="entry name" value="DUF308"/>
    <property type="match status" value="1"/>
</dbReference>
<protein>
    <recommendedName>
        <fullName evidence="4">Integral membrane protein</fullName>
    </recommendedName>
</protein>
<dbReference type="EMBL" id="LVHI01000039">
    <property type="protein sequence ID" value="OAK51402.1"/>
    <property type="molecule type" value="Genomic_DNA"/>
</dbReference>
<keyword evidence="1" id="KW-0812">Transmembrane</keyword>
<dbReference type="RefSeq" id="WP_068431370.1">
    <property type="nucleotide sequence ID" value="NZ_LVHI01000039.1"/>
</dbReference>
<dbReference type="Proteomes" id="UP000077519">
    <property type="component" value="Unassembled WGS sequence"/>
</dbReference>
<name>A0A177Y7B0_9NOCA</name>
<feature type="transmembrane region" description="Helical" evidence="1">
    <location>
        <begin position="132"/>
        <end position="150"/>
    </location>
</feature>
<dbReference type="AlphaFoldDB" id="A0A177Y7B0"/>
<feature type="transmembrane region" description="Helical" evidence="1">
    <location>
        <begin position="76"/>
        <end position="94"/>
    </location>
</feature>
<dbReference type="InterPro" id="IPR005325">
    <property type="entry name" value="DUF308_memb"/>
</dbReference>
<evidence type="ECO:0000256" key="1">
    <source>
        <dbReference type="SAM" id="Phobius"/>
    </source>
</evidence>
<gene>
    <name evidence="2" type="ORF">A3K89_12490</name>
</gene>
<feature type="transmembrane region" description="Helical" evidence="1">
    <location>
        <begin position="45"/>
        <end position="64"/>
    </location>
</feature>
<keyword evidence="1" id="KW-0472">Membrane</keyword>
<keyword evidence="3" id="KW-1185">Reference proteome</keyword>
<organism evidence="2 3">
    <name type="scientific">Rhodococcoides kyotonense</name>
    <dbReference type="NCBI Taxonomy" id="398843"/>
    <lineage>
        <taxon>Bacteria</taxon>
        <taxon>Bacillati</taxon>
        <taxon>Actinomycetota</taxon>
        <taxon>Actinomycetes</taxon>
        <taxon>Mycobacteriales</taxon>
        <taxon>Nocardiaceae</taxon>
        <taxon>Rhodococcoides</taxon>
    </lineage>
</organism>